<dbReference type="PANTHER" id="PTHR37299:SF1">
    <property type="entry name" value="STAGE 0 SPORULATION PROTEIN A HOMOLOG"/>
    <property type="match status" value="1"/>
</dbReference>
<dbReference type="PROSITE" id="PS50930">
    <property type="entry name" value="HTH_LYTTR"/>
    <property type="match status" value="1"/>
</dbReference>
<evidence type="ECO:0000313" key="6">
    <source>
        <dbReference type="Proteomes" id="UP001239782"/>
    </source>
</evidence>
<dbReference type="AlphaFoldDB" id="A0AA51RR79"/>
<dbReference type="SMART" id="SM00448">
    <property type="entry name" value="REC"/>
    <property type="match status" value="1"/>
</dbReference>
<evidence type="ECO:0000256" key="1">
    <source>
        <dbReference type="ARBA" id="ARBA00023012"/>
    </source>
</evidence>
<proteinExistence type="predicted"/>
<name>A0AA51RR79_9GAMM</name>
<dbReference type="InterPro" id="IPR046947">
    <property type="entry name" value="LytR-like"/>
</dbReference>
<dbReference type="EMBL" id="CP133548">
    <property type="protein sequence ID" value="WMS86136.1"/>
    <property type="molecule type" value="Genomic_DNA"/>
</dbReference>
<evidence type="ECO:0000259" key="3">
    <source>
        <dbReference type="PROSITE" id="PS50110"/>
    </source>
</evidence>
<protein>
    <submittedName>
        <fullName evidence="5">LytTR family DNA-binding domain-containing protein</fullName>
    </submittedName>
</protein>
<reference evidence="5 6" key="1">
    <citation type="submission" date="2023-08" db="EMBL/GenBank/DDBJ databases">
        <title>Pleionea litopenaei sp. nov., isolated from stomach of juvenile Litopenaeus vannamei.</title>
        <authorList>
            <person name="Rho A.M."/>
            <person name="Hwang C.Y."/>
        </authorList>
    </citation>
    <scope>NUCLEOTIDE SEQUENCE [LARGE SCALE GENOMIC DNA]</scope>
    <source>
        <strain evidence="5 6">HL-JVS1</strain>
    </source>
</reference>
<dbReference type="InterPro" id="IPR001789">
    <property type="entry name" value="Sig_transdc_resp-reg_receiver"/>
</dbReference>
<evidence type="ECO:0000259" key="4">
    <source>
        <dbReference type="PROSITE" id="PS50930"/>
    </source>
</evidence>
<evidence type="ECO:0000313" key="5">
    <source>
        <dbReference type="EMBL" id="WMS86136.1"/>
    </source>
</evidence>
<dbReference type="SUPFAM" id="SSF52172">
    <property type="entry name" value="CheY-like"/>
    <property type="match status" value="1"/>
</dbReference>
<gene>
    <name evidence="5" type="ORF">Q9312_12995</name>
</gene>
<evidence type="ECO:0000256" key="2">
    <source>
        <dbReference type="PROSITE-ProRule" id="PRU00169"/>
    </source>
</evidence>
<dbReference type="Gene3D" id="3.40.50.2300">
    <property type="match status" value="1"/>
</dbReference>
<feature type="domain" description="Response regulatory" evidence="3">
    <location>
        <begin position="2"/>
        <end position="116"/>
    </location>
</feature>
<dbReference type="Pfam" id="PF04397">
    <property type="entry name" value="LytTR"/>
    <property type="match status" value="1"/>
</dbReference>
<keyword evidence="1" id="KW-0902">Two-component regulatory system</keyword>
<dbReference type="InterPro" id="IPR007492">
    <property type="entry name" value="LytTR_DNA-bd_dom"/>
</dbReference>
<dbReference type="Gene3D" id="2.40.50.1020">
    <property type="entry name" value="LytTr DNA-binding domain"/>
    <property type="match status" value="1"/>
</dbReference>
<feature type="domain" description="HTH LytTR-type" evidence="4">
    <location>
        <begin position="139"/>
        <end position="243"/>
    </location>
</feature>
<keyword evidence="6" id="KW-1185">Reference proteome</keyword>
<dbReference type="GO" id="GO:0003677">
    <property type="term" value="F:DNA binding"/>
    <property type="evidence" value="ECO:0007669"/>
    <property type="project" value="UniProtKB-KW"/>
</dbReference>
<keyword evidence="2" id="KW-0597">Phosphoprotein</keyword>
<organism evidence="5 6">
    <name type="scientific">Pleionea litopenaei</name>
    <dbReference type="NCBI Taxonomy" id="3070815"/>
    <lineage>
        <taxon>Bacteria</taxon>
        <taxon>Pseudomonadati</taxon>
        <taxon>Pseudomonadota</taxon>
        <taxon>Gammaproteobacteria</taxon>
        <taxon>Oceanospirillales</taxon>
        <taxon>Pleioneaceae</taxon>
        <taxon>Pleionea</taxon>
    </lineage>
</organism>
<dbReference type="PANTHER" id="PTHR37299">
    <property type="entry name" value="TRANSCRIPTIONAL REGULATOR-RELATED"/>
    <property type="match status" value="1"/>
</dbReference>
<dbReference type="SMART" id="SM00850">
    <property type="entry name" value="LytTR"/>
    <property type="match status" value="1"/>
</dbReference>
<sequence>MNILITDDEYLARERLKRLLEQTGEQHSIFEAETGIDAIKQCAQHSIDLIFLDIRMPEMDGLEAAWHLSRTEAPPAIIFITAYDEYALQAFKVNAIDYLLKPVKQEQLGAAIKKAGKLNQLQLAKMHDQAPQLPQRQHISARVRGEVQLIPLQDIIYFQADQKYVNVRHRSGEVLIEEPLKQLEQDFPEQFVRIHRNALINQKYINGLSKDEHGHLFVTLKHCDSQLEVSRRHAAEIRKLVKSL</sequence>
<keyword evidence="5" id="KW-0238">DNA-binding</keyword>
<dbReference type="Proteomes" id="UP001239782">
    <property type="component" value="Chromosome"/>
</dbReference>
<dbReference type="RefSeq" id="WP_309201288.1">
    <property type="nucleotide sequence ID" value="NZ_CP133548.1"/>
</dbReference>
<dbReference type="InterPro" id="IPR011006">
    <property type="entry name" value="CheY-like_superfamily"/>
</dbReference>
<dbReference type="GO" id="GO:0000156">
    <property type="term" value="F:phosphorelay response regulator activity"/>
    <property type="evidence" value="ECO:0007669"/>
    <property type="project" value="InterPro"/>
</dbReference>
<dbReference type="KEGG" id="plei:Q9312_12995"/>
<accession>A0AA51RR79</accession>
<feature type="modified residue" description="4-aspartylphosphate" evidence="2">
    <location>
        <position position="53"/>
    </location>
</feature>
<dbReference type="PROSITE" id="PS50110">
    <property type="entry name" value="RESPONSE_REGULATORY"/>
    <property type="match status" value="1"/>
</dbReference>
<dbReference type="Pfam" id="PF00072">
    <property type="entry name" value="Response_reg"/>
    <property type="match status" value="1"/>
</dbReference>